<dbReference type="EMBL" id="CP064936">
    <property type="protein sequence ID" value="QQA01267.1"/>
    <property type="molecule type" value="Genomic_DNA"/>
</dbReference>
<accession>A0A7T3RDS0</accession>
<evidence type="ECO:0000313" key="2">
    <source>
        <dbReference type="Proteomes" id="UP000595224"/>
    </source>
</evidence>
<reference evidence="1 2" key="1">
    <citation type="submission" date="2020-11" db="EMBL/GenBank/DDBJ databases">
        <title>Treponema Peruensis nv. sp., first commensal Treponema isolated from human feces.</title>
        <authorList>
            <person name="Belkhou C."/>
            <person name="Raes J."/>
        </authorList>
    </citation>
    <scope>NUCLEOTIDE SEQUENCE [LARGE SCALE GENOMIC DNA]</scope>
    <source>
        <strain evidence="1 2">RCC2812</strain>
    </source>
</reference>
<keyword evidence="2" id="KW-1185">Reference proteome</keyword>
<proteinExistence type="predicted"/>
<dbReference type="Proteomes" id="UP000595224">
    <property type="component" value="Chromosome"/>
</dbReference>
<gene>
    <name evidence="1" type="ORF">IWA51_01180</name>
</gene>
<organism evidence="1 2">
    <name type="scientific">Treponema peruense</name>
    <dbReference type="NCBI Taxonomy" id="2787628"/>
    <lineage>
        <taxon>Bacteria</taxon>
        <taxon>Pseudomonadati</taxon>
        <taxon>Spirochaetota</taxon>
        <taxon>Spirochaetia</taxon>
        <taxon>Spirochaetales</taxon>
        <taxon>Treponemataceae</taxon>
        <taxon>Treponema</taxon>
    </lineage>
</organism>
<protein>
    <recommendedName>
        <fullName evidence="3">Outer membrane protein TolC</fullName>
    </recommendedName>
</protein>
<name>A0A7T3RDS0_9SPIR</name>
<sequence>MKHSVWENLFTALILNTIITSASFAQNTKTVEELLSGYLRTNLTLLKLSSEVQNQELENKSSLIENGIAVSLSTGSITISTANSSGTDNNGYGTIVFSSKPQASLTVPQASNLNLSFSSSIEFSNNEMNADSTEILLEANIFSGARLERKIKLMESERKVLEAKRALQNGFLTAEKEFYEELRSLYKTKADIVTAQKDLYEDTIEFEKIKAQGYSSVSSKYRLAKLELLSDEHKIESYRHELEHNTRIFALKCGLSITDAADFLPKEIPEVQPVKAGAFDKNTFTETETALWNLNINSLKRKADQSLTLKAGAGYTFANDITDTKSDTIDATAALTLNETALTLGAGIYFPTDDAANPSYKFSLGLNPNKFRTKKITDRQKVISEDQEKIAVESARNNYITSIISQNSELEDILWSRQKKFRNIQTLFRPRSRYKKSF</sequence>
<dbReference type="AlphaFoldDB" id="A0A7T3RDS0"/>
<dbReference type="RefSeq" id="WP_198442848.1">
    <property type="nucleotide sequence ID" value="NZ_CP064936.1"/>
</dbReference>
<evidence type="ECO:0008006" key="3">
    <source>
        <dbReference type="Google" id="ProtNLM"/>
    </source>
</evidence>
<evidence type="ECO:0000313" key="1">
    <source>
        <dbReference type="EMBL" id="QQA01267.1"/>
    </source>
</evidence>
<dbReference type="KEGG" id="tper:IWA51_01180"/>